<dbReference type="AlphaFoldDB" id="A0A1H8EWL5"/>
<evidence type="ECO:0000256" key="3">
    <source>
        <dbReference type="ARBA" id="ARBA00015716"/>
    </source>
</evidence>
<dbReference type="STRING" id="1121117.SAMN02745977_00847"/>
<proteinExistence type="inferred from homology"/>
<dbReference type="GO" id="GO:0005829">
    <property type="term" value="C:cytosol"/>
    <property type="evidence" value="ECO:0007669"/>
    <property type="project" value="TreeGrafter"/>
</dbReference>
<evidence type="ECO:0000256" key="4">
    <source>
        <dbReference type="ARBA" id="ARBA00022517"/>
    </source>
</evidence>
<keyword evidence="4" id="KW-0690">Ribosome biogenesis</keyword>
<keyword evidence="7" id="KW-1185">Reference proteome</keyword>
<comment type="function">
    <text evidence="1">Plays a role in synthesis, processing and/or stability of 23S rRNA.</text>
</comment>
<dbReference type="PANTHER" id="PTHR38099">
    <property type="entry name" value="LARGE RIBOSOMAL RNA SUBUNIT ACCUMULATION PROTEIN YCED"/>
    <property type="match status" value="1"/>
</dbReference>
<gene>
    <name evidence="6" type="ORF">SAMN02745977_00847</name>
</gene>
<dbReference type="Proteomes" id="UP000199531">
    <property type="component" value="Unassembled WGS sequence"/>
</dbReference>
<reference evidence="6 7" key="1">
    <citation type="submission" date="2016-10" db="EMBL/GenBank/DDBJ databases">
        <authorList>
            <person name="de Groot N.N."/>
        </authorList>
    </citation>
    <scope>NUCLEOTIDE SEQUENCE [LARGE SCALE GENOMIC DNA]</scope>
    <source>
        <strain evidence="6 7">DSM 15123</strain>
    </source>
</reference>
<dbReference type="GO" id="GO:0042254">
    <property type="term" value="P:ribosome biogenesis"/>
    <property type="evidence" value="ECO:0007669"/>
    <property type="project" value="UniProtKB-KW"/>
</dbReference>
<accession>A0A1H8EWL5</accession>
<dbReference type="EMBL" id="FOCW01000001">
    <property type="protein sequence ID" value="SEN24021.1"/>
    <property type="molecule type" value="Genomic_DNA"/>
</dbReference>
<evidence type="ECO:0000313" key="6">
    <source>
        <dbReference type="EMBL" id="SEN24021.1"/>
    </source>
</evidence>
<dbReference type="PANTHER" id="PTHR38099:SF1">
    <property type="entry name" value="LARGE RIBOSOMAL RNA SUBUNIT ACCUMULATION PROTEIN YCED"/>
    <property type="match status" value="1"/>
</dbReference>
<comment type="similarity">
    <text evidence="2">Belongs to the DUF177 domain family.</text>
</comment>
<evidence type="ECO:0000256" key="5">
    <source>
        <dbReference type="ARBA" id="ARBA00031841"/>
    </source>
</evidence>
<dbReference type="InterPro" id="IPR003772">
    <property type="entry name" value="YceD"/>
</dbReference>
<dbReference type="Pfam" id="PF02620">
    <property type="entry name" value="YceD"/>
    <property type="match status" value="1"/>
</dbReference>
<protein>
    <recommendedName>
        <fullName evidence="3">Large ribosomal RNA subunit accumulation protein YceD</fullName>
    </recommendedName>
    <alternativeName>
        <fullName evidence="5">23S rRNA accumulation protein YceD</fullName>
    </alternativeName>
</protein>
<evidence type="ECO:0000256" key="2">
    <source>
        <dbReference type="ARBA" id="ARBA00010740"/>
    </source>
</evidence>
<dbReference type="InterPro" id="IPR039255">
    <property type="entry name" value="YceD_bac"/>
</dbReference>
<sequence>MANDIKSGGKRAAQPFNARHLDIVAFAEAGASLSGEDPLSHYARLSREDLDGEGKAVVRWQTQGRSEPVAGGAPEIWLDLQAQTELGMQCQRCLEPMRQALAFERSFRFVRDEATAEQLDEELEEDVLVWRKDFDLQALVEDELLMELPVAPRHEVCPSTPPMQVQTHDFDAGEQEKPNPFAALKALKKNNGA</sequence>
<evidence type="ECO:0000256" key="1">
    <source>
        <dbReference type="ARBA" id="ARBA00002868"/>
    </source>
</evidence>
<dbReference type="OrthoDB" id="5297600at2"/>
<dbReference type="RefSeq" id="WP_091814223.1">
    <property type="nucleotide sequence ID" value="NZ_FOCW01000001.1"/>
</dbReference>
<evidence type="ECO:0000313" key="7">
    <source>
        <dbReference type="Proteomes" id="UP000199531"/>
    </source>
</evidence>
<name>A0A1H8EWL5_9BURK</name>
<organism evidence="6 7">
    <name type="scientific">Brachymonas denitrificans DSM 15123</name>
    <dbReference type="NCBI Taxonomy" id="1121117"/>
    <lineage>
        <taxon>Bacteria</taxon>
        <taxon>Pseudomonadati</taxon>
        <taxon>Pseudomonadota</taxon>
        <taxon>Betaproteobacteria</taxon>
        <taxon>Burkholderiales</taxon>
        <taxon>Comamonadaceae</taxon>
        <taxon>Brachymonas</taxon>
    </lineage>
</organism>